<sequence length="165" mass="18429">MDRDFHIREIGPEEFERVWPIFREVLARGESYNYPAELSMSRARAMWTSPPYRTFIAEVDAGEILGCYKLGPNQLGRGDHVANASYMVAEAAWGKGVGGALCEHSLAQARSAGFIAMQFNYVVSSNTAAVHLWRKHGFEIVGRIPGAFRHSSLGLVDVYVMHRVL</sequence>
<feature type="domain" description="N-acetyltransferase" evidence="1">
    <location>
        <begin position="5"/>
        <end position="165"/>
    </location>
</feature>
<gene>
    <name evidence="2" type="ORF">MOV92_16725</name>
</gene>
<keyword evidence="3" id="KW-1185">Reference proteome</keyword>
<dbReference type="RefSeq" id="WP_057943769.1">
    <property type="nucleotide sequence ID" value="NZ_CP011131.1"/>
</dbReference>
<proteinExistence type="predicted"/>
<evidence type="ECO:0000313" key="3">
    <source>
        <dbReference type="Proteomes" id="UP000829194"/>
    </source>
</evidence>
<dbReference type="PANTHER" id="PTHR43138">
    <property type="entry name" value="ACETYLTRANSFERASE, GNAT FAMILY"/>
    <property type="match status" value="1"/>
</dbReference>
<dbReference type="InterPro" id="IPR016181">
    <property type="entry name" value="Acyl_CoA_acyltransferase"/>
</dbReference>
<dbReference type="PROSITE" id="PS51186">
    <property type="entry name" value="GNAT"/>
    <property type="match status" value="1"/>
</dbReference>
<dbReference type="Pfam" id="PF00583">
    <property type="entry name" value="Acetyltransf_1"/>
    <property type="match status" value="1"/>
</dbReference>
<evidence type="ECO:0000259" key="1">
    <source>
        <dbReference type="PROSITE" id="PS51186"/>
    </source>
</evidence>
<dbReference type="InterPro" id="IPR052742">
    <property type="entry name" value="Mito_N-acetyltransferase"/>
</dbReference>
<reference evidence="2 3" key="1">
    <citation type="submission" date="2022-03" db="EMBL/GenBank/DDBJ databases">
        <title>Complete genome sequence of Lysobacter capsici VKM B-2533 and Lysobacter gummosus 10.1.1, promising sources of lytic agents.</title>
        <authorList>
            <person name="Tarlachkov S.V."/>
            <person name="Kudryakova I.V."/>
            <person name="Afoshin A.S."/>
            <person name="Leontyevskaya E.A."/>
            <person name="Leontyevskaya N.V."/>
        </authorList>
    </citation>
    <scope>NUCLEOTIDE SEQUENCE [LARGE SCALE GENOMIC DNA]</scope>
    <source>
        <strain evidence="2 3">10.1.1</strain>
    </source>
</reference>
<dbReference type="EMBL" id="CP093547">
    <property type="protein sequence ID" value="UNP28133.1"/>
    <property type="molecule type" value="Genomic_DNA"/>
</dbReference>
<dbReference type="SUPFAM" id="SSF55729">
    <property type="entry name" value="Acyl-CoA N-acyltransferases (Nat)"/>
    <property type="match status" value="1"/>
</dbReference>
<protein>
    <submittedName>
        <fullName evidence="2">GNAT family N-acetyltransferase</fullName>
    </submittedName>
</protein>
<accession>A0ABY3XDM4</accession>
<evidence type="ECO:0000313" key="2">
    <source>
        <dbReference type="EMBL" id="UNP28133.1"/>
    </source>
</evidence>
<organism evidence="2 3">
    <name type="scientific">Lysobacter gummosus</name>
    <dbReference type="NCBI Taxonomy" id="262324"/>
    <lineage>
        <taxon>Bacteria</taxon>
        <taxon>Pseudomonadati</taxon>
        <taxon>Pseudomonadota</taxon>
        <taxon>Gammaproteobacteria</taxon>
        <taxon>Lysobacterales</taxon>
        <taxon>Lysobacteraceae</taxon>
        <taxon>Lysobacter</taxon>
    </lineage>
</organism>
<name>A0ABY3XDM4_9GAMM</name>
<dbReference type="Gene3D" id="3.40.630.30">
    <property type="match status" value="1"/>
</dbReference>
<dbReference type="Proteomes" id="UP000829194">
    <property type="component" value="Chromosome"/>
</dbReference>
<dbReference type="InterPro" id="IPR000182">
    <property type="entry name" value="GNAT_dom"/>
</dbReference>
<dbReference type="PANTHER" id="PTHR43138:SF1">
    <property type="entry name" value="N-ACETYLTRANSFERASE ACA1"/>
    <property type="match status" value="1"/>
</dbReference>